<dbReference type="SUPFAM" id="SSF54452">
    <property type="entry name" value="MHC antigen-recognition domain"/>
    <property type="match status" value="1"/>
</dbReference>
<accession>A0A3Q0DVQ2</accession>
<gene>
    <name evidence="15" type="primary">RAET1E</name>
</gene>
<sequence length="216" mass="24751">MSVLGWRNLVRSGGEEMGGRRDWGFKQVSDAHSLCLLFTVKSWSRPGQPWCEVQGSVDKEPFLQSDSDSQAIKPLGPLGKKVNATRTGEELTPMLKEVGQELRMILFGKLEETEIRRKCGTGHPTLEAKVLCQCEAEQCTGAFWEFSINGQKSFLFDTMNRNWTVINPGANRIKEKWEKDRELTEYFRKISTGDCNHWLRKFLEQWKMMLEVTGGN</sequence>
<dbReference type="FunFam" id="3.30.500.10:FF:000004">
    <property type="entry name" value="Retinoic acid early-inducible protein 1-beta"/>
    <property type="match status" value="1"/>
</dbReference>
<evidence type="ECO:0000256" key="10">
    <source>
        <dbReference type="ARBA" id="ARBA00023180"/>
    </source>
</evidence>
<dbReference type="CTD" id="135250"/>
<dbReference type="STRING" id="1868482.ENSTSYP00000000570"/>
<reference evidence="15" key="1">
    <citation type="submission" date="2025-08" db="UniProtKB">
        <authorList>
            <consortium name="RefSeq"/>
        </authorList>
    </citation>
    <scope>IDENTIFICATION</scope>
</reference>
<evidence type="ECO:0000256" key="5">
    <source>
        <dbReference type="ARBA" id="ARBA00022475"/>
    </source>
</evidence>
<organism evidence="14 15">
    <name type="scientific">Carlito syrichta</name>
    <name type="common">Philippine tarsier</name>
    <name type="synonym">Tarsius syrichta</name>
    <dbReference type="NCBI Taxonomy" id="1868482"/>
    <lineage>
        <taxon>Eukaryota</taxon>
        <taxon>Metazoa</taxon>
        <taxon>Chordata</taxon>
        <taxon>Craniata</taxon>
        <taxon>Vertebrata</taxon>
        <taxon>Euteleostomi</taxon>
        <taxon>Mammalia</taxon>
        <taxon>Eutheria</taxon>
        <taxon>Euarchontoglires</taxon>
        <taxon>Primates</taxon>
        <taxon>Haplorrhini</taxon>
        <taxon>Tarsiiformes</taxon>
        <taxon>Tarsiidae</taxon>
        <taxon>Carlito</taxon>
    </lineage>
</organism>
<evidence type="ECO:0000256" key="4">
    <source>
        <dbReference type="ARBA" id="ARBA00008353"/>
    </source>
</evidence>
<protein>
    <submittedName>
        <fullName evidence="15">NKG2D ligand 4</fullName>
    </submittedName>
</protein>
<dbReference type="KEGG" id="csyr:103256102"/>
<evidence type="ECO:0000256" key="6">
    <source>
        <dbReference type="ARBA" id="ARBA00022622"/>
    </source>
</evidence>
<evidence type="ECO:0000259" key="13">
    <source>
        <dbReference type="Pfam" id="PF14586"/>
    </source>
</evidence>
<dbReference type="Pfam" id="PF14586">
    <property type="entry name" value="MHC_I_2"/>
    <property type="match status" value="1"/>
</dbReference>
<dbReference type="PANTHER" id="PTHR16675">
    <property type="entry name" value="MHC CLASS I-RELATED"/>
    <property type="match status" value="1"/>
</dbReference>
<keyword evidence="9" id="KW-1015">Disulfide bond</keyword>
<dbReference type="GeneID" id="103256102"/>
<dbReference type="RefSeq" id="XP_021566100.1">
    <property type="nucleotide sequence ID" value="XM_021710425.1"/>
</dbReference>
<dbReference type="GO" id="GO:0046703">
    <property type="term" value="F:natural killer cell lectin-like receptor binding"/>
    <property type="evidence" value="ECO:0007669"/>
    <property type="project" value="UniProtKB-ARBA"/>
</dbReference>
<evidence type="ECO:0000256" key="7">
    <source>
        <dbReference type="ARBA" id="ARBA00022729"/>
    </source>
</evidence>
<keyword evidence="5" id="KW-1003">Cell membrane</keyword>
<dbReference type="InterPro" id="IPR050208">
    <property type="entry name" value="MHC_class-I_related"/>
</dbReference>
<evidence type="ECO:0000256" key="8">
    <source>
        <dbReference type="ARBA" id="ARBA00023136"/>
    </source>
</evidence>
<evidence type="ECO:0000256" key="2">
    <source>
        <dbReference type="ARBA" id="ARBA00004609"/>
    </source>
</evidence>
<evidence type="ECO:0000256" key="12">
    <source>
        <dbReference type="ARBA" id="ARBA00054882"/>
    </source>
</evidence>
<comment type="function">
    <text evidence="1">Acts as a ligand for KLRK1.</text>
</comment>
<dbReference type="InterPro" id="IPR011162">
    <property type="entry name" value="MHC_I/II-like_Ag-recog"/>
</dbReference>
<keyword evidence="8" id="KW-0472">Membrane</keyword>
<dbReference type="GO" id="GO:0002486">
    <property type="term" value="P:antigen processing and presentation of endogenous peptide antigen via MHC class I via ER pathway, TAP-independent"/>
    <property type="evidence" value="ECO:0007669"/>
    <property type="project" value="TreeGrafter"/>
</dbReference>
<comment type="similarity">
    <text evidence="3">Belongs to the MHC class I family.</text>
</comment>
<keyword evidence="14" id="KW-1185">Reference proteome</keyword>
<dbReference type="PANTHER" id="PTHR16675:SF64">
    <property type="entry name" value="RETINOIC ACID EARLY TRANSCRIPT 1E"/>
    <property type="match status" value="1"/>
</dbReference>
<dbReference type="InterPro" id="IPR029287">
    <property type="entry name" value="RAE-1"/>
</dbReference>
<evidence type="ECO:0000256" key="11">
    <source>
        <dbReference type="ARBA" id="ARBA00023288"/>
    </source>
</evidence>
<evidence type="ECO:0000256" key="9">
    <source>
        <dbReference type="ARBA" id="ARBA00023157"/>
    </source>
</evidence>
<keyword evidence="10" id="KW-0325">Glycoprotein</keyword>
<dbReference type="GO" id="GO:0009897">
    <property type="term" value="C:external side of plasma membrane"/>
    <property type="evidence" value="ECO:0007669"/>
    <property type="project" value="TreeGrafter"/>
</dbReference>
<proteinExistence type="inferred from homology"/>
<comment type="function">
    <text evidence="12">Binds and activates the KLRK1/NKG2D receptor, mediating natural killer cell cytotoxicity.</text>
</comment>
<feature type="domain" description="Retinoic acid early-inducible protein 1" evidence="13">
    <location>
        <begin position="30"/>
        <end position="207"/>
    </location>
</feature>
<name>A0A3Q0DVQ2_CARSF</name>
<dbReference type="GO" id="GO:0006955">
    <property type="term" value="P:immune response"/>
    <property type="evidence" value="ECO:0007669"/>
    <property type="project" value="TreeGrafter"/>
</dbReference>
<dbReference type="Gene3D" id="3.30.500.10">
    <property type="entry name" value="MHC class I-like antigen recognition-like"/>
    <property type="match status" value="1"/>
</dbReference>
<keyword evidence="7" id="KW-0732">Signal</keyword>
<comment type="similarity">
    <text evidence="4">Belongs to the NKG2D ligand family.</text>
</comment>
<evidence type="ECO:0000256" key="3">
    <source>
        <dbReference type="ARBA" id="ARBA00006909"/>
    </source>
</evidence>
<dbReference type="InterPro" id="IPR037055">
    <property type="entry name" value="MHC_I-like_Ag-recog_sf"/>
</dbReference>
<dbReference type="GO" id="GO:0005615">
    <property type="term" value="C:extracellular space"/>
    <property type="evidence" value="ECO:0007669"/>
    <property type="project" value="TreeGrafter"/>
</dbReference>
<keyword evidence="11" id="KW-0449">Lipoprotein</keyword>
<comment type="subcellular location">
    <subcellularLocation>
        <location evidence="2">Cell membrane</location>
        <topology evidence="2">Lipid-anchor</topology>
        <topology evidence="2">GPI-anchor</topology>
    </subcellularLocation>
</comment>
<dbReference type="Proteomes" id="UP000189704">
    <property type="component" value="Unplaced"/>
</dbReference>
<evidence type="ECO:0000256" key="1">
    <source>
        <dbReference type="ARBA" id="ARBA00002305"/>
    </source>
</evidence>
<dbReference type="AlphaFoldDB" id="A0A3Q0DVQ2"/>
<evidence type="ECO:0000313" key="15">
    <source>
        <dbReference type="RefSeq" id="XP_021566100.1"/>
    </source>
</evidence>
<keyword evidence="6" id="KW-0336">GPI-anchor</keyword>
<dbReference type="OrthoDB" id="9531345at2759"/>
<dbReference type="GO" id="GO:0002476">
    <property type="term" value="P:antigen processing and presentation of endogenous peptide antigen via MHC class Ib"/>
    <property type="evidence" value="ECO:0007669"/>
    <property type="project" value="TreeGrafter"/>
</dbReference>
<evidence type="ECO:0000313" key="14">
    <source>
        <dbReference type="Proteomes" id="UP000189704"/>
    </source>
</evidence>
<dbReference type="GO" id="GO:0001916">
    <property type="term" value="P:positive regulation of T cell mediated cytotoxicity"/>
    <property type="evidence" value="ECO:0007669"/>
    <property type="project" value="TreeGrafter"/>
</dbReference>